<evidence type="ECO:0000256" key="11">
    <source>
        <dbReference type="SAM" id="Phobius"/>
    </source>
</evidence>
<evidence type="ECO:0000256" key="9">
    <source>
        <dbReference type="ARBA" id="ARBA00023136"/>
    </source>
</evidence>
<dbReference type="OMA" id="WTFYETI"/>
<evidence type="ECO:0000256" key="7">
    <source>
        <dbReference type="ARBA" id="ARBA00022989"/>
    </source>
</evidence>
<dbReference type="Gene3D" id="1.20.58.340">
    <property type="entry name" value="Magnesium transport protein CorA, transmembrane region"/>
    <property type="match status" value="1"/>
</dbReference>
<feature type="compositionally biased region" description="Low complexity" evidence="10">
    <location>
        <begin position="952"/>
        <end position="963"/>
    </location>
</feature>
<comment type="caution">
    <text evidence="13">The sequence shown here is derived from an EMBL/GenBank/DDBJ whole genome shotgun (WGS) entry which is preliminary data.</text>
</comment>
<feature type="region of interest" description="Disordered" evidence="10">
    <location>
        <begin position="937"/>
        <end position="985"/>
    </location>
</feature>
<dbReference type="Pfam" id="PF01544">
    <property type="entry name" value="CorA"/>
    <property type="match status" value="1"/>
</dbReference>
<evidence type="ECO:0000256" key="5">
    <source>
        <dbReference type="ARBA" id="ARBA00022692"/>
    </source>
</evidence>
<dbReference type="SUPFAM" id="SSF53474">
    <property type="entry name" value="alpha/beta-Hydrolases"/>
    <property type="match status" value="1"/>
</dbReference>
<comment type="similarity">
    <text evidence="4">Belongs to the putative lipase ROG1 family.</text>
</comment>
<evidence type="ECO:0000256" key="6">
    <source>
        <dbReference type="ARBA" id="ARBA00022824"/>
    </source>
</evidence>
<evidence type="ECO:0000313" key="14">
    <source>
        <dbReference type="Proteomes" id="UP000005426"/>
    </source>
</evidence>
<gene>
    <name evidence="13" type="ORF">TRIATDRAFT_229318</name>
</gene>
<evidence type="ECO:0000313" key="13">
    <source>
        <dbReference type="EMBL" id="EHK41976.1"/>
    </source>
</evidence>
<dbReference type="GO" id="GO:0005739">
    <property type="term" value="C:mitochondrion"/>
    <property type="evidence" value="ECO:0007669"/>
    <property type="project" value="UniProtKB-SubCell"/>
</dbReference>
<feature type="compositionally biased region" description="Pro residues" evidence="10">
    <location>
        <begin position="966"/>
        <end position="975"/>
    </location>
</feature>
<feature type="region of interest" description="Disordered" evidence="10">
    <location>
        <begin position="1260"/>
        <end position="1289"/>
    </location>
</feature>
<dbReference type="HOGENOM" id="CLU_002786_0_0_1"/>
<keyword evidence="14" id="KW-1185">Reference proteome</keyword>
<evidence type="ECO:0000256" key="4">
    <source>
        <dbReference type="ARBA" id="ARBA00007920"/>
    </source>
</evidence>
<feature type="region of interest" description="Disordered" evidence="10">
    <location>
        <begin position="438"/>
        <end position="513"/>
    </location>
</feature>
<dbReference type="Gene3D" id="3.40.50.1820">
    <property type="entry name" value="alpha/beta hydrolase"/>
    <property type="match status" value="1"/>
</dbReference>
<evidence type="ECO:0000256" key="8">
    <source>
        <dbReference type="ARBA" id="ARBA00023128"/>
    </source>
</evidence>
<comment type="subcellular location">
    <subcellularLocation>
        <location evidence="3">Endoplasmic reticulum</location>
    </subcellularLocation>
    <subcellularLocation>
        <location evidence="1">Membrane</location>
        <topology evidence="1">Multi-pass membrane protein</topology>
    </subcellularLocation>
    <subcellularLocation>
        <location evidence="2">Mitochondrion</location>
    </subcellularLocation>
</comment>
<sequence length="1724" mass="192565">MGRPFICPVRNCRSLAISMKHMAAHFHGKHNRLLFNDNGDGTFSPVRAYTNKDDSSPGIIVSRIPISAEAPPAATPEYSERQRLLLLRTNGSPMSYVSAGPREAVQPPMTETLKFLHRFLSPNQQIPSRPDILALSKYERVRNLPASWIDYHIDKTIDPLHYACVLAYLVGTAEEKNPCRKWKGVSRLSDPCVGLPASLSAEARAAFSRSKTCIACQYQYCYNRTKNECEWAKNDNGMALDTMGEEADATAQAEVIPQSGVEPASEMMPKVVAADSGYADDDYDMISDGLPLSKKEPEQVPIRTSQNKSPPPISNVTQNPAAAQMEAEEMEDWEIAPGTIKDEVTNMNIGFSNTYMSDQRPITISPGLSFNVLVLKPGRPYHWPVAISMVRTCSVSAGKISVKMGDNETFKLGPNGVVVIRPGQDCTVSNRLYTDARGTGMARGGGGPIRRASASLALDVPAPPAPTRRRSGRSKTPSIFTDTDDTDLKPGASERFSEKPGTGHGQNQQPRTRFTIDPEGQLTHDETSVDVVTVPCPGGHPLRSWNRDGLMGRYYGAPSMRDAEVREVERQGPSWVRQGIRREANRARILLYEHPEVVDGMTLNKLAVALLDELRELRTREKRERPLLFIGHSIGGLVVKMALVRASRDARYEGILRECYGVAFFGTPHQGSSYFAMPSLASSIQQLLQLSAPLPASLTDDLRMANHLLLHVDEDFKIISDDLRVWTFYETIDSRLSANSGDIYFTAPLTSIKSAILGMRQERIFPLQGDHANIASFGRHNVHTLRLFLRQLAEHIEKADSNAREDARAGKWMLNLEQKVTVEVHGFFDDAGIDDGTVRAWSTRLPLREFLNKGPEACLSERLNESEGPPEEGRFLAMRGRTGLVDMEGPPEVVVAFPPDPMTVKNALGINQDMIPSVDHTDALPLVLPVPPSPMLLPVDSPMSRPRKSTESAPSAIRSRPAAGPLTPPSRPISLPPQQTSAFRKPSPLMRASLDQELAIDRLSPPLRGRVGRSFSRSMSLDSDIGGASSPPRYRGFPPLSARSKSTFDRALIGDENDSDGGEDDGGLEGSPKLPESVLAIRKMAKERGHRPSETVIVDDGVVAAHTAFMKPEAKARKFPNIMKTDMCSCIVSPRAHSVTSRSLSPPGGDDQMYVCLFLPYLHFDSYKRLIRRRELIAKRLAHGRARPVPESVAKSDSVELQVVWEFLGHDPPINCRRTLDQYGYPSIRDTRSRDDDQMLYKLTKERYYDVAEYRGLYSQTSGSGSARTGSWRERLNKQNGGENGDEEVEKDVLNGNVLMVDQLWIWTISTHTLLSFFPKRESDPIEGPLYQQADLRDSIFNDVNVDLTRLCDSSLDLAALAALHAVSVLLDRASHPDLEVFRIFEEAISILTEKLTTSLKEFRSEGFRDKAFDYEPVENKARSIRERHKQEGRRAEQENRDNTSALLELRDIEDELATLLGLFERQTKVISSMHTIYNRPEMRAHTVHGRGFLVEALKRLGEYIHVTEEMIRRVKNTRDEYDKLLQMVQRQAQVDEVRLSRLHADLASAQSRSVLIFTTFTVIFLPLQFFTGIFGMNTREWGGGDNLPLRTIAVIGIPASVLLIVVTLIVAWSTNARRFFKWIGRQYGGAIRFFYEIFARPVAQWTMKYMDSMAARREGKRRQGGPGRGEDRAPNGSLSTETSDFWERHRLERERGYQIPEVNKAPANRVKGGGVKLRKRERG</sequence>
<keyword evidence="5 11" id="KW-0812">Transmembrane</keyword>
<feature type="domain" description="DUF676" evidence="12">
    <location>
        <begin position="605"/>
        <end position="678"/>
    </location>
</feature>
<dbReference type="SUPFAM" id="SSF144083">
    <property type="entry name" value="Magnesium transport protein CorA, transmembrane region"/>
    <property type="match status" value="1"/>
</dbReference>
<dbReference type="eggNOG" id="KOG2029">
    <property type="taxonomic scope" value="Eukaryota"/>
</dbReference>
<organism evidence="13 14">
    <name type="scientific">Hypocrea atroviridis (strain ATCC 20476 / IMI 206040)</name>
    <name type="common">Trichoderma atroviride</name>
    <dbReference type="NCBI Taxonomy" id="452589"/>
    <lineage>
        <taxon>Eukaryota</taxon>
        <taxon>Fungi</taxon>
        <taxon>Dikarya</taxon>
        <taxon>Ascomycota</taxon>
        <taxon>Pezizomycotina</taxon>
        <taxon>Sordariomycetes</taxon>
        <taxon>Hypocreomycetidae</taxon>
        <taxon>Hypocreales</taxon>
        <taxon>Hypocreaceae</taxon>
        <taxon>Trichoderma</taxon>
    </lineage>
</organism>
<dbReference type="Proteomes" id="UP000005426">
    <property type="component" value="Unassembled WGS sequence"/>
</dbReference>
<dbReference type="PANTHER" id="PTHR48182:SF2">
    <property type="entry name" value="PROTEIN SERAC1"/>
    <property type="match status" value="1"/>
</dbReference>
<accession>G9P4I8</accession>
<keyword evidence="7 11" id="KW-1133">Transmembrane helix</keyword>
<keyword evidence="8" id="KW-0496">Mitochondrion</keyword>
<dbReference type="Pfam" id="PF05057">
    <property type="entry name" value="DUF676"/>
    <property type="match status" value="1"/>
</dbReference>
<dbReference type="InterPro" id="IPR052374">
    <property type="entry name" value="SERAC1"/>
</dbReference>
<evidence type="ECO:0000259" key="12">
    <source>
        <dbReference type="Pfam" id="PF05057"/>
    </source>
</evidence>
<evidence type="ECO:0000256" key="10">
    <source>
        <dbReference type="SAM" id="MobiDB-lite"/>
    </source>
</evidence>
<dbReference type="OrthoDB" id="361039at2759"/>
<evidence type="ECO:0000256" key="2">
    <source>
        <dbReference type="ARBA" id="ARBA00004173"/>
    </source>
</evidence>
<protein>
    <recommendedName>
        <fullName evidence="12">DUF676 domain-containing protein</fullName>
    </recommendedName>
</protein>
<feature type="compositionally biased region" description="Acidic residues" evidence="10">
    <location>
        <begin position="1055"/>
        <end position="1067"/>
    </location>
</feature>
<feature type="region of interest" description="Disordered" evidence="10">
    <location>
        <begin position="1657"/>
        <end position="1724"/>
    </location>
</feature>
<dbReference type="InterPro" id="IPR045863">
    <property type="entry name" value="CorA_TM1_TM2"/>
</dbReference>
<dbReference type="InterPro" id="IPR007751">
    <property type="entry name" value="DUF676_lipase-like"/>
</dbReference>
<feature type="region of interest" description="Disordered" evidence="10">
    <location>
        <begin position="1005"/>
        <end position="1075"/>
    </location>
</feature>
<reference evidence="13 14" key="1">
    <citation type="journal article" date="2011" name="Genome Biol.">
        <title>Comparative genome sequence analysis underscores mycoparasitism as the ancestral life style of Trichoderma.</title>
        <authorList>
            <person name="Kubicek C.P."/>
            <person name="Herrera-Estrella A."/>
            <person name="Seidl-Seiboth V."/>
            <person name="Martinez D.A."/>
            <person name="Druzhinina I.S."/>
            <person name="Thon M."/>
            <person name="Zeilinger S."/>
            <person name="Casas-Flores S."/>
            <person name="Horwitz B.A."/>
            <person name="Mukherjee P.K."/>
            <person name="Mukherjee M."/>
            <person name="Kredics L."/>
            <person name="Alcaraz L.D."/>
            <person name="Aerts A."/>
            <person name="Antal Z."/>
            <person name="Atanasova L."/>
            <person name="Cervantes-Badillo M.G."/>
            <person name="Challacombe J."/>
            <person name="Chertkov O."/>
            <person name="McCluskey K."/>
            <person name="Coulpier F."/>
            <person name="Deshpande N."/>
            <person name="von Doehren H."/>
            <person name="Ebbole D.J."/>
            <person name="Esquivel-Naranjo E.U."/>
            <person name="Fekete E."/>
            <person name="Flipphi M."/>
            <person name="Glaser F."/>
            <person name="Gomez-Rodriguez E.Y."/>
            <person name="Gruber S."/>
            <person name="Han C."/>
            <person name="Henrissat B."/>
            <person name="Hermosa R."/>
            <person name="Hernandez-Onate M."/>
            <person name="Karaffa L."/>
            <person name="Kosti I."/>
            <person name="Le Crom S."/>
            <person name="Lindquist E."/>
            <person name="Lucas S."/>
            <person name="Luebeck M."/>
            <person name="Luebeck P.S."/>
            <person name="Margeot A."/>
            <person name="Metz B."/>
            <person name="Misra M."/>
            <person name="Nevalainen H."/>
            <person name="Omann M."/>
            <person name="Packer N."/>
            <person name="Perrone G."/>
            <person name="Uresti-Rivera E.E."/>
            <person name="Salamov A."/>
            <person name="Schmoll M."/>
            <person name="Seiboth B."/>
            <person name="Shapiro H."/>
            <person name="Sukno S."/>
            <person name="Tamayo-Ramos J.A."/>
            <person name="Tisch D."/>
            <person name="Wiest A."/>
            <person name="Wilkinson H.H."/>
            <person name="Zhang M."/>
            <person name="Coutinho P.M."/>
            <person name="Kenerley C.M."/>
            <person name="Monte E."/>
            <person name="Baker S.E."/>
            <person name="Grigoriev I.V."/>
        </authorList>
    </citation>
    <scope>NUCLEOTIDE SEQUENCE [LARGE SCALE GENOMIC DNA]</scope>
    <source>
        <strain evidence="14">ATCC 20476 / IMI 206040</strain>
    </source>
</reference>
<dbReference type="PANTHER" id="PTHR48182">
    <property type="entry name" value="PROTEIN SERAC1"/>
    <property type="match status" value="1"/>
</dbReference>
<feature type="compositionally biased region" description="Basic and acidic residues" evidence="10">
    <location>
        <begin position="1686"/>
        <end position="1697"/>
    </location>
</feature>
<dbReference type="GO" id="GO:0046873">
    <property type="term" value="F:metal ion transmembrane transporter activity"/>
    <property type="evidence" value="ECO:0007669"/>
    <property type="project" value="InterPro"/>
</dbReference>
<evidence type="ECO:0000256" key="3">
    <source>
        <dbReference type="ARBA" id="ARBA00004240"/>
    </source>
</evidence>
<proteinExistence type="inferred from homology"/>
<feature type="compositionally biased region" description="Polar residues" evidence="10">
    <location>
        <begin position="1260"/>
        <end position="1269"/>
    </location>
</feature>
<dbReference type="GO" id="GO:0005783">
    <property type="term" value="C:endoplasmic reticulum"/>
    <property type="evidence" value="ECO:0007669"/>
    <property type="project" value="UniProtKB-SubCell"/>
</dbReference>
<dbReference type="InterPro" id="IPR002523">
    <property type="entry name" value="MgTranspt_CorA/ZnTranspt_ZntB"/>
</dbReference>
<feature type="transmembrane region" description="Helical" evidence="11">
    <location>
        <begin position="1588"/>
        <end position="1613"/>
    </location>
</feature>
<keyword evidence="9 11" id="KW-0472">Membrane</keyword>
<dbReference type="InterPro" id="IPR029058">
    <property type="entry name" value="AB_hydrolase_fold"/>
</dbReference>
<dbReference type="GO" id="GO:0016020">
    <property type="term" value="C:membrane"/>
    <property type="evidence" value="ECO:0007669"/>
    <property type="project" value="UniProtKB-SubCell"/>
</dbReference>
<keyword evidence="6" id="KW-0256">Endoplasmic reticulum</keyword>
<feature type="transmembrane region" description="Helical" evidence="11">
    <location>
        <begin position="1555"/>
        <end position="1576"/>
    </location>
</feature>
<evidence type="ECO:0000256" key="1">
    <source>
        <dbReference type="ARBA" id="ARBA00004141"/>
    </source>
</evidence>
<name>G9P4I8_HYPAI</name>
<dbReference type="EMBL" id="ABDG02000027">
    <property type="protein sequence ID" value="EHK41976.1"/>
    <property type="molecule type" value="Genomic_DNA"/>
</dbReference>